<evidence type="ECO:0000256" key="1">
    <source>
        <dbReference type="SAM" id="MobiDB-lite"/>
    </source>
</evidence>
<feature type="region of interest" description="Disordered" evidence="1">
    <location>
        <begin position="180"/>
        <end position="203"/>
    </location>
</feature>
<dbReference type="PANTHER" id="PTHR43628">
    <property type="entry name" value="ACTIVATOR OF C KINASE PROTEIN 1-RELATED"/>
    <property type="match status" value="1"/>
</dbReference>
<dbReference type="InterPro" id="IPR006597">
    <property type="entry name" value="Sel1-like"/>
</dbReference>
<feature type="compositionally biased region" description="Polar residues" evidence="1">
    <location>
        <begin position="186"/>
        <end position="199"/>
    </location>
</feature>
<evidence type="ECO:0000313" key="3">
    <source>
        <dbReference type="Proteomes" id="UP000441404"/>
    </source>
</evidence>
<dbReference type="AlphaFoldDB" id="A0A7X2BJZ1"/>
<evidence type="ECO:0008006" key="4">
    <source>
        <dbReference type="Google" id="ProtNLM"/>
    </source>
</evidence>
<dbReference type="PANTHER" id="PTHR43628:SF1">
    <property type="entry name" value="CHITIN SYNTHASE REGULATORY FACTOR 2-RELATED"/>
    <property type="match status" value="1"/>
</dbReference>
<organism evidence="2 3">
    <name type="scientific">Pseudomonas helleri</name>
    <dbReference type="NCBI Taxonomy" id="1608996"/>
    <lineage>
        <taxon>Bacteria</taxon>
        <taxon>Pseudomonadati</taxon>
        <taxon>Pseudomonadota</taxon>
        <taxon>Gammaproteobacteria</taxon>
        <taxon>Pseudomonadales</taxon>
        <taxon>Pseudomonadaceae</taxon>
        <taxon>Pseudomonas</taxon>
    </lineage>
</organism>
<dbReference type="SUPFAM" id="SSF81901">
    <property type="entry name" value="HCP-like"/>
    <property type="match status" value="1"/>
</dbReference>
<reference evidence="2 3" key="1">
    <citation type="submission" date="2019-10" db="EMBL/GenBank/DDBJ databases">
        <title>Evaluation of single-gene subtyping targets for Pseudomonas.</title>
        <authorList>
            <person name="Reichler S.J."/>
            <person name="Orsi R.H."/>
            <person name="Wiedmann M."/>
            <person name="Martin N.H."/>
            <person name="Murphy S.I."/>
        </authorList>
    </citation>
    <scope>NUCLEOTIDE SEQUENCE [LARGE SCALE GENOMIC DNA]</scope>
    <source>
        <strain evidence="2 3">FSL R10-3257</strain>
    </source>
</reference>
<evidence type="ECO:0000313" key="2">
    <source>
        <dbReference type="EMBL" id="MQT48991.1"/>
    </source>
</evidence>
<dbReference type="RefSeq" id="WP_153429856.1">
    <property type="nucleotide sequence ID" value="NZ_WIWJ01000042.1"/>
</dbReference>
<sequence>MRNAPPSSSPDDPIDQFNLGVRFANGQTGRKAPTVAVHWYREAAKQAYAPAQYNLGVCYATGFGVSQDDQLAARWYRKAAQQGHAAAQSNLGVCYAQGVGITADASLAVFWSLKAGAQGEVTAQCNLGFFYFTGTGVDLSYSIAAAWYKKAAEQGNELAKTKLRKLVDSGVPPALLSVFGEKANPRGSSTQNAGHSRPTSDFAPRSKIEVAPCPICNVKIAKHIMKRHISEYHRPEPKINPHPPRSPRIKKPTGPVLPISSAPAPAPSKARLESLCPRCGGDGGVRGGCTKCDGTGWVPLSMERDDVYRPDNGIGENSRVSNSDYLGVNGGAHFREIDGRIGTIPSHDDYSEES</sequence>
<gene>
    <name evidence="2" type="ORF">GHO40_20000</name>
</gene>
<dbReference type="InterPro" id="IPR011990">
    <property type="entry name" value="TPR-like_helical_dom_sf"/>
</dbReference>
<dbReference type="Pfam" id="PF08238">
    <property type="entry name" value="Sel1"/>
    <property type="match status" value="4"/>
</dbReference>
<comment type="caution">
    <text evidence="2">The sequence shown here is derived from an EMBL/GenBank/DDBJ whole genome shotgun (WGS) entry which is preliminary data.</text>
</comment>
<accession>A0A7X2BJZ1</accession>
<dbReference type="Proteomes" id="UP000441404">
    <property type="component" value="Unassembled WGS sequence"/>
</dbReference>
<dbReference type="EMBL" id="WIWJ01000042">
    <property type="protein sequence ID" value="MQT48991.1"/>
    <property type="molecule type" value="Genomic_DNA"/>
</dbReference>
<dbReference type="Gene3D" id="1.25.40.10">
    <property type="entry name" value="Tetratricopeptide repeat domain"/>
    <property type="match status" value="1"/>
</dbReference>
<name>A0A7X2BJZ1_9PSED</name>
<proteinExistence type="predicted"/>
<protein>
    <recommendedName>
        <fullName evidence="4">Sel1 repeat family protein</fullName>
    </recommendedName>
</protein>
<dbReference type="SMART" id="SM00671">
    <property type="entry name" value="SEL1"/>
    <property type="match status" value="4"/>
</dbReference>
<dbReference type="InterPro" id="IPR052945">
    <property type="entry name" value="Mitotic_Regulator"/>
</dbReference>